<reference evidence="1 2" key="1">
    <citation type="submission" date="2017-08" db="EMBL/GenBank/DDBJ databases">
        <title>Draft genome sequences of 64 type strains of genus Staph aureus.</title>
        <authorList>
            <person name="Cole K."/>
            <person name="Golubchik T."/>
            <person name="Russell J."/>
            <person name="Foster D."/>
            <person name="Llewelyn M."/>
            <person name="Wilson D."/>
            <person name="Crook D."/>
            <person name="Paul J."/>
        </authorList>
    </citation>
    <scope>NUCLEOTIDE SEQUENCE [LARGE SCALE GENOMIC DNA]</scope>
    <source>
        <strain evidence="1 2">DSM 21968</strain>
    </source>
</reference>
<evidence type="ECO:0000313" key="2">
    <source>
        <dbReference type="Proteomes" id="UP000242752"/>
    </source>
</evidence>
<gene>
    <name evidence="1" type="ORF">CD122_09860</name>
</gene>
<sequence length="187" mass="21597">LLVNDIMKEQLRLSTSLNNAMNSLQKVPIQNINKINNQIQKAFQNLNVNNMLNFHLNLNDAERNVSDIAMEIDESEEAIELSLSLLKENINADYYSSLPSFKYAINDMCTLACRIQKRRSFSFVVVTSEFISDFYQDMIYEGLFKSIFHSTPQSIIDKLPILIVKLIICFCVLNVNSAYDDEVRQKR</sequence>
<name>A0A2K3YJN8_9STAP</name>
<keyword evidence="2" id="KW-1185">Reference proteome</keyword>
<evidence type="ECO:0000313" key="1">
    <source>
        <dbReference type="EMBL" id="PNZ25458.1"/>
    </source>
</evidence>
<comment type="caution">
    <text evidence="1">The sequence shown here is derived from an EMBL/GenBank/DDBJ whole genome shotgun (WGS) entry which is preliminary data.</text>
</comment>
<protein>
    <submittedName>
        <fullName evidence="1">Uncharacterized protein</fullName>
    </submittedName>
</protein>
<dbReference type="EMBL" id="PPRF01000077">
    <property type="protein sequence ID" value="PNZ25458.1"/>
    <property type="molecule type" value="Genomic_DNA"/>
</dbReference>
<dbReference type="AlphaFoldDB" id="A0A2K3YJN8"/>
<organism evidence="1 2">
    <name type="scientific">Staphylococcus rostri</name>
    <dbReference type="NCBI Taxonomy" id="522262"/>
    <lineage>
        <taxon>Bacteria</taxon>
        <taxon>Bacillati</taxon>
        <taxon>Bacillota</taxon>
        <taxon>Bacilli</taxon>
        <taxon>Bacillales</taxon>
        <taxon>Staphylococcaceae</taxon>
        <taxon>Staphylococcus</taxon>
    </lineage>
</organism>
<dbReference type="RefSeq" id="WP_169926510.1">
    <property type="nucleotide sequence ID" value="NZ_PPRF01000077.1"/>
</dbReference>
<proteinExistence type="predicted"/>
<feature type="non-terminal residue" evidence="1">
    <location>
        <position position="1"/>
    </location>
</feature>
<accession>A0A2K3YJN8</accession>
<dbReference type="Proteomes" id="UP000242752">
    <property type="component" value="Unassembled WGS sequence"/>
</dbReference>